<reference evidence="2 3" key="1">
    <citation type="submission" date="2013-04" db="EMBL/GenBank/DDBJ databases">
        <title>Zunongwangia sp. 22II14-10F7 Genome Sequencing.</title>
        <authorList>
            <person name="Lai Q."/>
            <person name="Shao Z."/>
        </authorList>
    </citation>
    <scope>NUCLEOTIDE SEQUENCE [LARGE SCALE GENOMIC DNA]</scope>
    <source>
        <strain evidence="2 3">22II14-10F7</strain>
    </source>
</reference>
<evidence type="ECO:0000259" key="1">
    <source>
        <dbReference type="Pfam" id="PF14129"/>
    </source>
</evidence>
<dbReference type="STRING" id="1185767.IIF7_14229"/>
<evidence type="ECO:0000313" key="3">
    <source>
        <dbReference type="Proteomes" id="UP000192746"/>
    </source>
</evidence>
<gene>
    <name evidence="2" type="ORF">IIF7_14229</name>
</gene>
<dbReference type="Proteomes" id="UP000192746">
    <property type="component" value="Unassembled WGS sequence"/>
</dbReference>
<dbReference type="EMBL" id="ARYN01000013">
    <property type="protein sequence ID" value="ORL44676.1"/>
    <property type="molecule type" value="Genomic_DNA"/>
</dbReference>
<keyword evidence="3" id="KW-1185">Reference proteome</keyword>
<organism evidence="2 3">
    <name type="scientific">Zunongwangia atlantica 22II14-10F7</name>
    <dbReference type="NCBI Taxonomy" id="1185767"/>
    <lineage>
        <taxon>Bacteria</taxon>
        <taxon>Pseudomonadati</taxon>
        <taxon>Bacteroidota</taxon>
        <taxon>Flavobacteriia</taxon>
        <taxon>Flavobacteriales</taxon>
        <taxon>Flavobacteriaceae</taxon>
        <taxon>Zunongwangia</taxon>
    </lineage>
</organism>
<feature type="domain" description="DUF4296" evidence="1">
    <location>
        <begin position="27"/>
        <end position="108"/>
    </location>
</feature>
<evidence type="ECO:0000313" key="2">
    <source>
        <dbReference type="EMBL" id="ORL44676.1"/>
    </source>
</evidence>
<dbReference type="AlphaFoldDB" id="A0A1Y1T0Y0"/>
<dbReference type="PROSITE" id="PS51257">
    <property type="entry name" value="PROKAR_LIPOPROTEIN"/>
    <property type="match status" value="1"/>
</dbReference>
<comment type="caution">
    <text evidence="2">The sequence shown here is derived from an EMBL/GenBank/DDBJ whole genome shotgun (WGS) entry which is preliminary data.</text>
</comment>
<accession>A0A1Y1T0Y0</accession>
<dbReference type="Pfam" id="PF14129">
    <property type="entry name" value="DUF4296"/>
    <property type="match status" value="1"/>
</dbReference>
<dbReference type="RefSeq" id="WP_084842371.1">
    <property type="nucleotide sequence ID" value="NZ_ARYN01000013.1"/>
</dbReference>
<dbReference type="OrthoDB" id="1525222at2"/>
<proteinExistence type="predicted"/>
<sequence length="180" mass="20870">MKLVKYSIIFIVFIGLSCQDVNHMGKPKNLIPEDKMVDILTEMAIVNAARNYNKIMLEQTGIKPDQYIYDKFAIDSVQFEKSNAYYTEKYDDYERVFDKVKDSLQSLKTHFDELIAEENRVKDSINKAKREKSRPEFKKQLNSLEVDSTKIDSVSIEGKKLLDSLKQDSKVLDSLKGKEN</sequence>
<dbReference type="InterPro" id="IPR025381">
    <property type="entry name" value="DUF4296"/>
</dbReference>
<protein>
    <recommendedName>
        <fullName evidence="1">DUF4296 domain-containing protein</fullName>
    </recommendedName>
</protein>
<name>A0A1Y1T0Y0_9FLAO</name>